<dbReference type="InterPro" id="IPR013833">
    <property type="entry name" value="Cyt_c_oxidase_su3_a-hlx"/>
</dbReference>
<dbReference type="PANTHER" id="PTHR11403:SF7">
    <property type="entry name" value="CYTOCHROME C OXIDASE SUBUNIT 3"/>
    <property type="match status" value="1"/>
</dbReference>
<feature type="transmembrane region" description="Helical" evidence="10">
    <location>
        <begin position="429"/>
        <end position="447"/>
    </location>
</feature>
<dbReference type="CDD" id="cd01665">
    <property type="entry name" value="Cyt_c_Oxidase_III"/>
    <property type="match status" value="1"/>
</dbReference>
<dbReference type="PROSITE" id="PS50253">
    <property type="entry name" value="COX3"/>
    <property type="match status" value="1"/>
</dbReference>
<evidence type="ECO:0000313" key="13">
    <source>
        <dbReference type="Proteomes" id="UP001396334"/>
    </source>
</evidence>
<evidence type="ECO:0000259" key="11">
    <source>
        <dbReference type="PROSITE" id="PS50253"/>
    </source>
</evidence>
<name>A0ABR1ZQN5_9ROSI</name>
<dbReference type="Pfam" id="PF00510">
    <property type="entry name" value="COX3"/>
    <property type="match status" value="1"/>
</dbReference>
<dbReference type="PANTHER" id="PTHR11403">
    <property type="entry name" value="CYTOCHROME C OXIDASE SUBUNIT III"/>
    <property type="match status" value="1"/>
</dbReference>
<evidence type="ECO:0000256" key="4">
    <source>
        <dbReference type="ARBA" id="ARBA00015944"/>
    </source>
</evidence>
<evidence type="ECO:0000256" key="9">
    <source>
        <dbReference type="RuleBase" id="RU003375"/>
    </source>
</evidence>
<sequence length="683" mass="77298">MDLISLSSILGGALDLRSATPPRRRRRRKGGTGRQRNDSSSLFYRIYHIQSEEFRLLMVYPLGRFASSIFLLLLISFFLSPNIVFAADDSSSWTGALESLSRSSSSWAAVLQEGEVPAAQVLENFRVQNEHVEAELFSRIRNLENRLIDRLPPQLSRGEYATLVRDNIDQSINLFQYQSSLSNEIFEITVLELKADLQDQLFNLLLSEPDDRLIEILSESPFPESAIRREALEFLLLKMEAVNLNLDNARSRFDKVFLEQLLRLGLNFTFDPCFGLWFDDPSPWPISGSLGALATTVGGVMYMHSFQGGARLLSLGLIFLLYTMFVWWRDVLRESTLEGHHTKVVQLGLRYGFILFIVSEVMFFFAFFWASSHSSLAPTVEIGGIWPPKGIGVLDPWEIPFLNTPILLSSGAAVTWAHHAILAGKEKRAVYALVATVFLALVFTGFQGMEYYQAPFTISDSIYGSTFFLATGFHGFHVIIGTLFLIICGIRQYLGHLTKEHHVGFEAAAWYWHFVDVVRLFPFVSIYWWGEGPEKRSTPVTDPLVADLRPSFTRCKATFLMGEPSYPLSPSFSMDRAYEVPLYRTNALTPVTLSVGLFGRDQQDKRDEGGFLPGSLFQTVIRILSPGIMFVKRTLWPLYIAYNTKAANEDLDYYEKWVGPIFASVATERKERDEIGRAKSAAE</sequence>
<dbReference type="InterPro" id="IPR024791">
    <property type="entry name" value="Cyt_c/ubiquinol_Oxase_su3"/>
</dbReference>
<dbReference type="InterPro" id="IPR035973">
    <property type="entry name" value="Cyt_c_oxidase_su3-like_sf"/>
</dbReference>
<evidence type="ECO:0000256" key="7">
    <source>
        <dbReference type="ARBA" id="ARBA00022989"/>
    </source>
</evidence>
<evidence type="ECO:0000313" key="12">
    <source>
        <dbReference type="EMBL" id="KAK8482747.1"/>
    </source>
</evidence>
<comment type="caution">
    <text evidence="12">The sequence shown here is derived from an EMBL/GenBank/DDBJ whole genome shotgun (WGS) entry which is preliminary data.</text>
</comment>
<evidence type="ECO:0000256" key="10">
    <source>
        <dbReference type="SAM" id="Phobius"/>
    </source>
</evidence>
<keyword evidence="5 9" id="KW-0812">Transmembrane</keyword>
<comment type="function">
    <text evidence="9">Component of the cytochrome c oxidase, the last enzyme in the mitochondrial electron transport chain which drives oxidative phosphorylation. The respiratory chain contains 3 multisubunit complexes succinate dehydrogenase (complex II, CII), ubiquinol-cytochrome c oxidoreductase (cytochrome b-c1 complex, complex III, CIII) and cytochrome c oxidase (complex IV, CIV), that cooperate to transfer electrons derived from NADH and succinate to molecular oxygen, creating an electrochemical gradient over the inner membrane that drives transmembrane transport and the ATP synthase. Cytochrome c oxidase is the component of the respiratory chain that catalyzes the reduction of oxygen to water. Electrons originating from reduced cytochrome c in the intermembrane space (IMS) are transferred via the dinuclear copper A center (CU(A)) of subunit 2 and heme A of subunit 1 to the active site in subunit 1, a binuclear center (BNC) formed by heme A3 and copper B (CU(B)). The BNC reduces molecular oxygen to 2 water molecules using 4 electrons from cytochrome c in the IMS and 4 protons from the mitochondrial matrix.</text>
</comment>
<accession>A0ABR1ZQN5</accession>
<reference evidence="12 13" key="1">
    <citation type="journal article" date="2024" name="G3 (Bethesda)">
        <title>Genome assembly of Hibiscus sabdariffa L. provides insights into metabolisms of medicinal natural products.</title>
        <authorList>
            <person name="Kim T."/>
        </authorList>
    </citation>
    <scope>NUCLEOTIDE SEQUENCE [LARGE SCALE GENOMIC DNA]</scope>
    <source>
        <strain evidence="12">TK-2024</strain>
        <tissue evidence="12">Old leaves</tissue>
    </source>
</reference>
<evidence type="ECO:0000256" key="6">
    <source>
        <dbReference type="ARBA" id="ARBA00022967"/>
    </source>
</evidence>
<comment type="similarity">
    <text evidence="2 9">Belongs to the cytochrome c oxidase subunit 3 family.</text>
</comment>
<organism evidence="12 13">
    <name type="scientific">Hibiscus sabdariffa</name>
    <name type="common">roselle</name>
    <dbReference type="NCBI Taxonomy" id="183260"/>
    <lineage>
        <taxon>Eukaryota</taxon>
        <taxon>Viridiplantae</taxon>
        <taxon>Streptophyta</taxon>
        <taxon>Embryophyta</taxon>
        <taxon>Tracheophyta</taxon>
        <taxon>Spermatophyta</taxon>
        <taxon>Magnoliopsida</taxon>
        <taxon>eudicotyledons</taxon>
        <taxon>Gunneridae</taxon>
        <taxon>Pentapetalae</taxon>
        <taxon>rosids</taxon>
        <taxon>malvids</taxon>
        <taxon>Malvales</taxon>
        <taxon>Malvaceae</taxon>
        <taxon>Malvoideae</taxon>
        <taxon>Hibiscus</taxon>
    </lineage>
</organism>
<dbReference type="InterPro" id="IPR033945">
    <property type="entry name" value="Cyt_c_oxase_su3_dom"/>
</dbReference>
<keyword evidence="13" id="KW-1185">Reference proteome</keyword>
<proteinExistence type="inferred from homology"/>
<feature type="domain" description="Heme-copper oxidase subunit III family profile" evidence="11">
    <location>
        <begin position="272"/>
        <end position="531"/>
    </location>
</feature>
<comment type="subcellular location">
    <subcellularLocation>
        <location evidence="1">Membrane</location>
        <topology evidence="1">Multi-pass membrane protein</topology>
    </subcellularLocation>
</comment>
<feature type="transmembrane region" description="Helical" evidence="10">
    <location>
        <begin position="348"/>
        <end position="370"/>
    </location>
</feature>
<dbReference type="SUPFAM" id="SSF81452">
    <property type="entry name" value="Cytochrome c oxidase subunit III-like"/>
    <property type="match status" value="1"/>
</dbReference>
<evidence type="ECO:0000256" key="1">
    <source>
        <dbReference type="ARBA" id="ARBA00004141"/>
    </source>
</evidence>
<evidence type="ECO:0000256" key="2">
    <source>
        <dbReference type="ARBA" id="ARBA00010581"/>
    </source>
</evidence>
<keyword evidence="8 10" id="KW-0472">Membrane</keyword>
<dbReference type="Gene3D" id="1.20.120.80">
    <property type="entry name" value="Cytochrome c oxidase, subunit III, four-helix bundle"/>
    <property type="match status" value="1"/>
</dbReference>
<feature type="transmembrane region" description="Helical" evidence="10">
    <location>
        <begin position="310"/>
        <end position="328"/>
    </location>
</feature>
<gene>
    <name evidence="12" type="ORF">V6N11_055083</name>
</gene>
<feature type="transmembrane region" description="Helical" evidence="10">
    <location>
        <begin position="467"/>
        <end position="490"/>
    </location>
</feature>
<evidence type="ECO:0000256" key="8">
    <source>
        <dbReference type="ARBA" id="ARBA00023136"/>
    </source>
</evidence>
<dbReference type="Proteomes" id="UP001396334">
    <property type="component" value="Unassembled WGS sequence"/>
</dbReference>
<keyword evidence="9" id="KW-0496">Mitochondrion</keyword>
<dbReference type="EMBL" id="JBBPBN010000740">
    <property type="protein sequence ID" value="KAK8482747.1"/>
    <property type="molecule type" value="Genomic_DNA"/>
</dbReference>
<dbReference type="InterPro" id="IPR000298">
    <property type="entry name" value="Cyt_c_oxidase-like_su3"/>
</dbReference>
<protein>
    <recommendedName>
        <fullName evidence="4 9">Cytochrome c oxidase subunit 3</fullName>
    </recommendedName>
</protein>
<keyword evidence="6" id="KW-1278">Translocase</keyword>
<dbReference type="Gene3D" id="1.10.287.70">
    <property type="match status" value="1"/>
</dbReference>
<evidence type="ECO:0000256" key="5">
    <source>
        <dbReference type="ARBA" id="ARBA00022692"/>
    </source>
</evidence>
<keyword evidence="7 10" id="KW-1133">Transmembrane helix</keyword>
<evidence type="ECO:0000256" key="3">
    <source>
        <dbReference type="ARBA" id="ARBA00011164"/>
    </source>
</evidence>
<comment type="subunit">
    <text evidence="3">Component of the cytochrome c oxidase (complex IV, CIV), a multisubunit enzyme composed of a catalytic core of 3 subunits and several supernumerary subunits. The complex exists as a monomer or a dimer and forms supercomplexes (SCs) in the inner mitochondrial membrane with ubiquinol-cytochrome c oxidoreductase (cytochrome b-c1 complex, complex III, CIII).</text>
</comment>